<dbReference type="AlphaFoldDB" id="A0A1G9MNT9"/>
<feature type="transmembrane region" description="Helical" evidence="1">
    <location>
        <begin position="157"/>
        <end position="190"/>
    </location>
</feature>
<dbReference type="InterPro" id="IPR051533">
    <property type="entry name" value="WaaL-like"/>
</dbReference>
<keyword evidence="1" id="KW-0472">Membrane</keyword>
<feature type="transmembrane region" description="Helical" evidence="1">
    <location>
        <begin position="202"/>
        <end position="222"/>
    </location>
</feature>
<reference evidence="2 3" key="1">
    <citation type="submission" date="2016-10" db="EMBL/GenBank/DDBJ databases">
        <authorList>
            <person name="de Groot N.N."/>
        </authorList>
    </citation>
    <scope>NUCLEOTIDE SEQUENCE [LARGE SCALE GENOMIC DNA]</scope>
    <source>
        <strain evidence="2 3">DSM 21668</strain>
    </source>
</reference>
<proteinExistence type="predicted"/>
<feature type="transmembrane region" description="Helical" evidence="1">
    <location>
        <begin position="296"/>
        <end position="319"/>
    </location>
</feature>
<protein>
    <recommendedName>
        <fullName evidence="4">O-antigen ligase</fullName>
    </recommendedName>
</protein>
<dbReference type="PANTHER" id="PTHR37422:SF13">
    <property type="entry name" value="LIPOPOLYSACCHARIDE BIOSYNTHESIS PROTEIN PA4999-RELATED"/>
    <property type="match status" value="1"/>
</dbReference>
<dbReference type="Proteomes" id="UP000198901">
    <property type="component" value="Unassembled WGS sequence"/>
</dbReference>
<sequence length="555" mass="62746">MSESLLSSDRLLRFGVIYPAPFVCWLSAEIRSPVQLEKIWIPLSLWVVALLAAGKGPLRTIQVLAFLLAAVLWLLNTGRPLSDAVFSFSLLALFALTPVYRGFNPTTFREFTAVIGTLVILSLSLHFPWVQNRSLSTIGNYLCVLLPFSFARRDRKAGWLMVLLPALALVLTRDLNALLVGGGCAAVFYLSAVRKFFWKAHLPGFAILVVLQPFGMRLLAAWQSLPGFVTGRALILDVVQKELLPENWLTGVGYGGFPKVYNLAQARYLEKLDLLHQPFQQHYLMPDNTFWAFNEYVQFAVENGVPCTLLLVGFLYYLLKKAASAVRKDETLLKPYLALAAALGLSFFDNALHVYLIYSILFPSLFLLLREAGESRWRITPLPALLAIGACLLWGTFAHMRWVVADQTEQPALRIQRFRTAHAGLPQNGAFLYQYGVLLAQNGRNAEAREVLGKAKDLLPCTDVYLALGDLYRERDWKQSEHYYRTAALMVPKYLFPKYQLFELYRAADRPADALIWADFIGRIPLKTWTNEGYIMKQEALKYSDEARKKPGLQH</sequence>
<dbReference type="STRING" id="563176.SAMN04488090_1672"/>
<gene>
    <name evidence="2" type="ORF">SAMN04488090_1672</name>
</gene>
<organism evidence="2 3">
    <name type="scientific">Siphonobacter aquaeclarae</name>
    <dbReference type="NCBI Taxonomy" id="563176"/>
    <lineage>
        <taxon>Bacteria</taxon>
        <taxon>Pseudomonadati</taxon>
        <taxon>Bacteroidota</taxon>
        <taxon>Cytophagia</taxon>
        <taxon>Cytophagales</taxon>
        <taxon>Cytophagaceae</taxon>
        <taxon>Siphonobacter</taxon>
    </lineage>
</organism>
<dbReference type="RefSeq" id="WP_143011060.1">
    <property type="nucleotide sequence ID" value="NZ_FNGS01000003.1"/>
</dbReference>
<evidence type="ECO:0000313" key="2">
    <source>
        <dbReference type="EMBL" id="SDL75577.1"/>
    </source>
</evidence>
<evidence type="ECO:0000256" key="1">
    <source>
        <dbReference type="SAM" id="Phobius"/>
    </source>
</evidence>
<feature type="transmembrane region" description="Helical" evidence="1">
    <location>
        <begin position="382"/>
        <end position="404"/>
    </location>
</feature>
<dbReference type="PANTHER" id="PTHR37422">
    <property type="entry name" value="TEICHURONIC ACID BIOSYNTHESIS PROTEIN TUAE"/>
    <property type="match status" value="1"/>
</dbReference>
<dbReference type="OrthoDB" id="1454576at2"/>
<dbReference type="SUPFAM" id="SSF48452">
    <property type="entry name" value="TPR-like"/>
    <property type="match status" value="1"/>
</dbReference>
<keyword evidence="1" id="KW-1133">Transmembrane helix</keyword>
<dbReference type="EMBL" id="FNGS01000003">
    <property type="protein sequence ID" value="SDL75577.1"/>
    <property type="molecule type" value="Genomic_DNA"/>
</dbReference>
<dbReference type="Gene3D" id="1.25.40.10">
    <property type="entry name" value="Tetratricopeptide repeat domain"/>
    <property type="match status" value="1"/>
</dbReference>
<accession>A0A1G9MNT9</accession>
<keyword evidence="1" id="KW-0812">Transmembrane</keyword>
<feature type="transmembrane region" description="Helical" evidence="1">
    <location>
        <begin position="84"/>
        <end position="103"/>
    </location>
</feature>
<feature type="transmembrane region" description="Helical" evidence="1">
    <location>
        <begin position="60"/>
        <end position="78"/>
    </location>
</feature>
<feature type="transmembrane region" description="Helical" evidence="1">
    <location>
        <begin position="331"/>
        <end position="348"/>
    </location>
</feature>
<keyword evidence="3" id="KW-1185">Reference proteome</keyword>
<name>A0A1G9MNT9_9BACT</name>
<feature type="transmembrane region" description="Helical" evidence="1">
    <location>
        <begin position="354"/>
        <end position="370"/>
    </location>
</feature>
<dbReference type="InterPro" id="IPR011990">
    <property type="entry name" value="TPR-like_helical_dom_sf"/>
</dbReference>
<evidence type="ECO:0008006" key="4">
    <source>
        <dbReference type="Google" id="ProtNLM"/>
    </source>
</evidence>
<feature type="transmembrane region" description="Helical" evidence="1">
    <location>
        <begin position="110"/>
        <end position="129"/>
    </location>
</feature>
<evidence type="ECO:0000313" key="3">
    <source>
        <dbReference type="Proteomes" id="UP000198901"/>
    </source>
</evidence>